<dbReference type="InterPro" id="IPR011047">
    <property type="entry name" value="Quinoprotein_ADH-like_sf"/>
</dbReference>
<organism evidence="3 4">
    <name type="scientific">Flammeovirga yaeyamensis</name>
    <dbReference type="NCBI Taxonomy" id="367791"/>
    <lineage>
        <taxon>Bacteria</taxon>
        <taxon>Pseudomonadati</taxon>
        <taxon>Bacteroidota</taxon>
        <taxon>Cytophagia</taxon>
        <taxon>Cytophagales</taxon>
        <taxon>Flammeovirgaceae</taxon>
        <taxon>Flammeovirga</taxon>
    </lineage>
</organism>
<dbReference type="InterPro" id="IPR015943">
    <property type="entry name" value="WD40/YVTN_repeat-like_dom_sf"/>
</dbReference>
<gene>
    <name evidence="3" type="ORF">KMW28_25865</name>
</gene>
<evidence type="ECO:0000313" key="3">
    <source>
        <dbReference type="EMBL" id="QWG04324.1"/>
    </source>
</evidence>
<dbReference type="SMART" id="SM00320">
    <property type="entry name" value="WD40"/>
    <property type="match status" value="6"/>
</dbReference>
<proteinExistence type="predicted"/>
<protein>
    <submittedName>
        <fullName evidence="3">Caspase family protein</fullName>
    </submittedName>
</protein>
<dbReference type="EMBL" id="CP076133">
    <property type="protein sequence ID" value="QWG04324.1"/>
    <property type="molecule type" value="Genomic_DNA"/>
</dbReference>
<dbReference type="PROSITE" id="PS00018">
    <property type="entry name" value="EF_HAND_1"/>
    <property type="match status" value="1"/>
</dbReference>
<dbReference type="Proteomes" id="UP000678679">
    <property type="component" value="Chromosome 2"/>
</dbReference>
<evidence type="ECO:0000259" key="2">
    <source>
        <dbReference type="Pfam" id="PF00656"/>
    </source>
</evidence>
<dbReference type="GO" id="GO:0006508">
    <property type="term" value="P:proteolysis"/>
    <property type="evidence" value="ECO:0007669"/>
    <property type="project" value="InterPro"/>
</dbReference>
<dbReference type="SUPFAM" id="SSF52129">
    <property type="entry name" value="Caspase-like"/>
    <property type="match status" value="1"/>
</dbReference>
<evidence type="ECO:0000313" key="4">
    <source>
        <dbReference type="Proteomes" id="UP000678679"/>
    </source>
</evidence>
<dbReference type="InterPro" id="IPR001680">
    <property type="entry name" value="WD40_rpt"/>
</dbReference>
<keyword evidence="1" id="KW-0732">Signal</keyword>
<dbReference type="InterPro" id="IPR018247">
    <property type="entry name" value="EF_Hand_1_Ca_BS"/>
</dbReference>
<dbReference type="SUPFAM" id="SSF50998">
    <property type="entry name" value="Quinoprotein alcohol dehydrogenase-like"/>
    <property type="match status" value="1"/>
</dbReference>
<dbReference type="InterPro" id="IPR011600">
    <property type="entry name" value="Pept_C14_caspase"/>
</dbReference>
<evidence type="ECO:0000256" key="1">
    <source>
        <dbReference type="SAM" id="SignalP"/>
    </source>
</evidence>
<dbReference type="RefSeq" id="WP_169663801.1">
    <property type="nucleotide sequence ID" value="NZ_CP076133.1"/>
</dbReference>
<dbReference type="InterPro" id="IPR029030">
    <property type="entry name" value="Caspase-like_dom_sf"/>
</dbReference>
<sequence length="1695" mass="194632">MSYLKLYLLFLITFSFGAKAQNNSAIVNDVLISKSNNIIWISDNIHSDVRGVSMINGKEVVFLPHKNYVAKIYETDKHLITVNDFVRFWDKEDYSLQDSIALDNFYLNAQIPKENTLTNITLSSLQLVDLKTKNIKNISLPNHELTNAKVKINSSGRIFFIKPNSVLELINEKVTEIYKSKEFIKGSIINDQGIHLLLSPELFRTDIKTSIKHINFEGKELSHIYIDNIPHLKIGLGELNSYNTSDRPYFNIFGSSYLLQTTSGLVALSNSWKQYLISGFYDLPYSNVNYKNFNGQFVRTDGGKVTVFDLWGSILYQENIESLYSTFNITNQDKMSLLNTLYLIGVDGERTNKQEFTWNNYILPVNISNKDNFLTFHKNGEVNVWNYSNFNKEYKWEISGNKRPLFATFQIDKTHILTLFPDSKKIVVYDLNGKIINQQNYDIEDFITAISSTNEGVFIGTSSGDVHQLDDKLKIISSHKDVFGEAVSSITFLEKSKELILGSRGRLIRCPLSIGKISPEQVTKVHNGYITDLSTQHFSGHDFLLTNSFFDNSCFLWDLKNKSLVKSYKQEKNIQYAQLIDSLNVPMTVDSIGFTFDSNLDLVKKLESDKPEVYLQASVTSPIRKISFSKDQNLILVLSQNIVYILDVKTRKVITQIEVTDDNINDAILDDNSREVIITQGDNLKSYDIASGKIIREIKYDHVGNFSVHRLRKVPATPFILGINTHGWTNPFVIHENSGKVITRYGIPLDGNRIYDIQFSKSGQFMAVYTNKEVVVYKDYLTNKPIKVFKYDRKSEVSYTTMNIVHIDEDQNLLMFVAKVEGRTCTLIYDYIEQKLIKNIKYNYLADIVGNSIVYGHMDGIKQVSLEDDSKSFFNAKKDFMSDLSAIAYNEKYDLVIGGDIWGNIKLFDNKSKNELAAIDRFQNDIYNFKKYKNHFIYNHKEGLFIIDNKKFENKLIENASNYPFYADLSEDETHIIYLESSSSKDKPFVYVENLKTGISTKLFQLPVTSNNLSVFTLSENHIIYSYKIDNMTYFASYDIENNSNEILIETEKNLVLDNQSTTKNLYYVEILNDDNKKILTTKTYDYQLIDKKKNLLHTVEYHLDDHKDINTRNLQKYLKNFQLISASGYQVYQTEDGINIFDYRSKKYLLKEFDQVKNKLFKYHVASNTLYIISEENDVISYNLTTKTLNTLFTINSNIEQIDLVENELIILSSDEKIKVYSTDGQSIEYQIQSSGEDGISIINNNGYYMTSKNAVDNIVFKKGLNVYPFDQFDAWFNRPDIVLKDIEGTDKEYINQAYLAYKKRLNKLSLDNDFPKIDGLPKVIINKENIPVTINQKEFTFSLAAQTSDQSKISSIDVWINNVPVFGKNGYRLSSNTSKIEEDITVALNDGINKIEVGVRTDLNSSSLKEEFFITCEQNTSSKFYVIGIGISHYKDSTMNLQYADKDAKDIVNDLKKKGNHIEAILLTNEQVTKKNILALKEQLLKTNVDDEILLYYAGHGMLDYNYDYYLTTHDINFRQPKELGLKYDDFINLLDGIPARKKLVIIDACHSGELDETPTNTFNTNNNVKVVSSFTRGLVPELPIPTASSFEFMQDIFTDLRRDTGATIISSAGGNEFAYEGEGYDNGLFTYFLRKAISEDLADSNSDDKVSVQELLDYLEREVKEASNGQQQPNARRINKEENFKLWNLLDQ</sequence>
<reference evidence="3 4" key="1">
    <citation type="submission" date="2021-05" db="EMBL/GenBank/DDBJ databases">
        <title>Comparative genomic studies on the polysaccharide-degrading batcterial strains of the Flammeovirga genus.</title>
        <authorList>
            <person name="Zewei F."/>
            <person name="Zheng Z."/>
            <person name="Yu L."/>
            <person name="Ruyue G."/>
            <person name="Yanhong M."/>
            <person name="Yuanyuan C."/>
            <person name="Jingyan G."/>
            <person name="Wenjun H."/>
        </authorList>
    </citation>
    <scope>NUCLEOTIDE SEQUENCE [LARGE SCALE GENOMIC DNA]</scope>
    <source>
        <strain evidence="3 4">NBRC:100898</strain>
    </source>
</reference>
<name>A0AAX1NA24_9BACT</name>
<dbReference type="GO" id="GO:0004197">
    <property type="term" value="F:cysteine-type endopeptidase activity"/>
    <property type="evidence" value="ECO:0007669"/>
    <property type="project" value="InterPro"/>
</dbReference>
<dbReference type="Gene3D" id="2.130.10.10">
    <property type="entry name" value="YVTN repeat-like/Quinoprotein amine dehydrogenase"/>
    <property type="match status" value="2"/>
</dbReference>
<feature type="signal peptide" evidence="1">
    <location>
        <begin position="1"/>
        <end position="20"/>
    </location>
</feature>
<accession>A0AAX1NA24</accession>
<keyword evidence="4" id="KW-1185">Reference proteome</keyword>
<feature type="domain" description="Peptidase C14 caspase" evidence="2">
    <location>
        <begin position="1431"/>
        <end position="1680"/>
    </location>
</feature>
<feature type="chain" id="PRO_5043914713" evidence="1">
    <location>
        <begin position="21"/>
        <end position="1695"/>
    </location>
</feature>
<dbReference type="PANTHER" id="PTHR22576">
    <property type="entry name" value="MUCOSA ASSOCIATED LYMPHOID TISSUE LYMPHOMA TRANSLOCATION PROTEIN 1/PARACASPASE"/>
    <property type="match status" value="1"/>
</dbReference>
<dbReference type="InterPro" id="IPR052039">
    <property type="entry name" value="Caspase-related_regulators"/>
</dbReference>
<dbReference type="SUPFAM" id="SSF82171">
    <property type="entry name" value="DPP6 N-terminal domain-like"/>
    <property type="match status" value="1"/>
</dbReference>
<dbReference type="KEGG" id="fya:KMW28_25865"/>
<dbReference type="Pfam" id="PF00656">
    <property type="entry name" value="Peptidase_C14"/>
    <property type="match status" value="1"/>
</dbReference>
<dbReference type="Gene3D" id="3.40.50.1460">
    <property type="match status" value="1"/>
</dbReference>
<dbReference type="PANTHER" id="PTHR22576:SF37">
    <property type="entry name" value="MUCOSA-ASSOCIATED LYMPHOID TISSUE LYMPHOMA TRANSLOCATION PROTEIN 1"/>
    <property type="match status" value="1"/>
</dbReference>